<dbReference type="InterPro" id="IPR009061">
    <property type="entry name" value="DNA-bd_dom_put_sf"/>
</dbReference>
<evidence type="ECO:0000256" key="8">
    <source>
        <dbReference type="ARBA" id="ARBA00022917"/>
    </source>
</evidence>
<dbReference type="SUPFAM" id="SSF55681">
    <property type="entry name" value="Class II aaRS and biotin synthetases"/>
    <property type="match status" value="1"/>
</dbReference>
<accession>A0A6A4L058</accession>
<keyword evidence="12" id="KW-1185">Reference proteome</keyword>
<dbReference type="Pfam" id="PF03484">
    <property type="entry name" value="B5"/>
    <property type="match status" value="1"/>
</dbReference>
<keyword evidence="8" id="KW-0648">Protein biosynthesis</keyword>
<evidence type="ECO:0000256" key="4">
    <source>
        <dbReference type="ARBA" id="ARBA00022723"/>
    </source>
</evidence>
<gene>
    <name evidence="11" type="ORF">C3L33_18471</name>
</gene>
<evidence type="ECO:0000256" key="3">
    <source>
        <dbReference type="ARBA" id="ARBA00022598"/>
    </source>
</evidence>
<reference evidence="11 12" key="1">
    <citation type="journal article" date="2019" name="Genome Biol. Evol.">
        <title>The Rhododendron genome and chromosomal organization provide insight into shared whole-genome duplications across the heath family (Ericaceae).</title>
        <authorList>
            <person name="Soza V.L."/>
            <person name="Lindsley D."/>
            <person name="Waalkes A."/>
            <person name="Ramage E."/>
            <person name="Patwardhan R.P."/>
            <person name="Burton J.N."/>
            <person name="Adey A."/>
            <person name="Kumar A."/>
            <person name="Qiu R."/>
            <person name="Shendure J."/>
            <person name="Hall B."/>
        </authorList>
    </citation>
    <scope>NUCLEOTIDE SEQUENCE [LARGE SCALE GENOMIC DNA]</scope>
    <source>
        <strain evidence="11">RSF 1966-606</strain>
    </source>
</reference>
<evidence type="ECO:0000313" key="12">
    <source>
        <dbReference type="Proteomes" id="UP000428333"/>
    </source>
</evidence>
<dbReference type="InterPro" id="IPR041616">
    <property type="entry name" value="PheRS_beta_core"/>
</dbReference>
<evidence type="ECO:0000256" key="1">
    <source>
        <dbReference type="ARBA" id="ARBA00001946"/>
    </source>
</evidence>
<dbReference type="Pfam" id="PF03483">
    <property type="entry name" value="B3_4"/>
    <property type="match status" value="1"/>
</dbReference>
<organism evidence="11 12">
    <name type="scientific">Rhododendron williamsianum</name>
    <dbReference type="NCBI Taxonomy" id="262921"/>
    <lineage>
        <taxon>Eukaryota</taxon>
        <taxon>Viridiplantae</taxon>
        <taxon>Streptophyta</taxon>
        <taxon>Embryophyta</taxon>
        <taxon>Tracheophyta</taxon>
        <taxon>Spermatophyta</taxon>
        <taxon>Magnoliopsida</taxon>
        <taxon>eudicotyledons</taxon>
        <taxon>Gunneridae</taxon>
        <taxon>Pentapetalae</taxon>
        <taxon>asterids</taxon>
        <taxon>Ericales</taxon>
        <taxon>Ericaceae</taxon>
        <taxon>Ericoideae</taxon>
        <taxon>Rhodoreae</taxon>
        <taxon>Rhododendron</taxon>
    </lineage>
</organism>
<keyword evidence="6" id="KW-0067">ATP-binding</keyword>
<dbReference type="PANTHER" id="PTHR10947:SF0">
    <property type="entry name" value="PHENYLALANINE--TRNA LIGASE BETA SUBUNIT"/>
    <property type="match status" value="1"/>
</dbReference>
<dbReference type="InterPro" id="IPR005146">
    <property type="entry name" value="B3/B4_tRNA-bd"/>
</dbReference>
<dbReference type="GO" id="GO:0003723">
    <property type="term" value="F:RNA binding"/>
    <property type="evidence" value="ECO:0007669"/>
    <property type="project" value="InterPro"/>
</dbReference>
<dbReference type="InterPro" id="IPR005147">
    <property type="entry name" value="tRNA_synthase_B5-dom"/>
</dbReference>
<protein>
    <recommendedName>
        <fullName evidence="2">phenylalanine--tRNA ligase</fullName>
        <ecNumber evidence="2">6.1.1.20</ecNumber>
    </recommendedName>
</protein>
<proteinExistence type="predicted"/>
<evidence type="ECO:0000256" key="7">
    <source>
        <dbReference type="ARBA" id="ARBA00022842"/>
    </source>
</evidence>
<dbReference type="Gene3D" id="3.30.930.10">
    <property type="entry name" value="Bira Bifunctional Protein, Domain 2"/>
    <property type="match status" value="1"/>
</dbReference>
<dbReference type="GO" id="GO:0004826">
    <property type="term" value="F:phenylalanine-tRNA ligase activity"/>
    <property type="evidence" value="ECO:0007669"/>
    <property type="project" value="UniProtKB-EC"/>
</dbReference>
<keyword evidence="9" id="KW-0030">Aminoacyl-tRNA synthetase</keyword>
<dbReference type="EMBL" id="QEFC01003155">
    <property type="protein sequence ID" value="KAE9449624.1"/>
    <property type="molecule type" value="Genomic_DNA"/>
</dbReference>
<keyword evidence="7" id="KW-0460">Magnesium</keyword>
<dbReference type="GO" id="GO:0006432">
    <property type="term" value="P:phenylalanyl-tRNA aminoacylation"/>
    <property type="evidence" value="ECO:0007669"/>
    <property type="project" value="InterPro"/>
</dbReference>
<dbReference type="SMART" id="SM00874">
    <property type="entry name" value="B5"/>
    <property type="match status" value="1"/>
</dbReference>
<dbReference type="Gene3D" id="3.30.56.10">
    <property type="match status" value="1"/>
</dbReference>
<dbReference type="AlphaFoldDB" id="A0A6A4L058"/>
<dbReference type="SMART" id="SM00873">
    <property type="entry name" value="B3_4"/>
    <property type="match status" value="1"/>
</dbReference>
<keyword evidence="4" id="KW-0479">Metal-binding</keyword>
<comment type="caution">
    <text evidence="11">The sequence shown here is derived from an EMBL/GenBank/DDBJ whole genome shotgun (WGS) entry which is preliminary data.</text>
</comment>
<dbReference type="InterPro" id="IPR045864">
    <property type="entry name" value="aa-tRNA-synth_II/BPL/LPL"/>
</dbReference>
<dbReference type="GO" id="GO:0009328">
    <property type="term" value="C:phenylalanine-tRNA ligase complex"/>
    <property type="evidence" value="ECO:0007669"/>
    <property type="project" value="TreeGrafter"/>
</dbReference>
<feature type="non-terminal residue" evidence="11">
    <location>
        <position position="1"/>
    </location>
</feature>
<dbReference type="FunFam" id="3.30.56.10:FF:000004">
    <property type="entry name" value="Phenylalanyl-tRNA synthetase, beta subunit"/>
    <property type="match status" value="1"/>
</dbReference>
<dbReference type="EC" id="6.1.1.20" evidence="2"/>
<dbReference type="GO" id="GO:0005524">
    <property type="term" value="F:ATP binding"/>
    <property type="evidence" value="ECO:0007669"/>
    <property type="project" value="UniProtKB-KW"/>
</dbReference>
<dbReference type="InterPro" id="IPR045060">
    <property type="entry name" value="Phe-tRNA-ligase_IIc_bsu"/>
</dbReference>
<evidence type="ECO:0000256" key="2">
    <source>
        <dbReference type="ARBA" id="ARBA00012814"/>
    </source>
</evidence>
<dbReference type="OrthoDB" id="1698572at2759"/>
<evidence type="ECO:0000256" key="5">
    <source>
        <dbReference type="ARBA" id="ARBA00022741"/>
    </source>
</evidence>
<comment type="cofactor">
    <cofactor evidence="1">
        <name>Mg(2+)</name>
        <dbReference type="ChEBI" id="CHEBI:18420"/>
    </cofactor>
</comment>
<dbReference type="PANTHER" id="PTHR10947">
    <property type="entry name" value="PHENYLALANYL-TRNA SYNTHETASE BETA CHAIN AND LEUCINE-RICH REPEAT-CONTAINING PROTEIN 47"/>
    <property type="match status" value="1"/>
</dbReference>
<dbReference type="Pfam" id="PF17759">
    <property type="entry name" value="tRNA_synthFbeta"/>
    <property type="match status" value="2"/>
</dbReference>
<evidence type="ECO:0000313" key="11">
    <source>
        <dbReference type="EMBL" id="KAE9449624.1"/>
    </source>
</evidence>
<dbReference type="Proteomes" id="UP000428333">
    <property type="component" value="Linkage Group LG11"/>
</dbReference>
<dbReference type="GO" id="GO:0000287">
    <property type="term" value="F:magnesium ion binding"/>
    <property type="evidence" value="ECO:0007669"/>
    <property type="project" value="InterPro"/>
</dbReference>
<sequence>MYVQLRADLETDKVYAQLTLLPKADVSSLPHYRSSPDSPPLNLFVFLWRHCSLFRRRTLVAIGTHDLDTINGPFTYEALPPSEINFVPLKQVKSFRADELMEFYKVKIFAFSFFRTVLSLPPIINGAHSAITLKTKNVFIECTATDLTKAKVVLNTMVTMFSTYCERKFEVEPVQVIYSDGSSCDYPDISPFQMEVSLSYIADINGVPLEENEVASLLNKMQLHVVKSSSEDESRNFTVSVPPTRSDILHPCDVVEDVAIAYGYNEIPKRFPASVNPLRLNEFSNEIRKEIAMCGFGEVLNYTLCASEENFTMLNGIDDRSTTVILGNSLSSALEVCCTDQSDAWYMLKNVAGKKGLQKPIKFETFDLQIIHGLVDRVMDVIGAPFGVNAGYYFEPTKEPEFLPRQQANIIYKGKRIGAFGTVHPEVCRAPLK</sequence>
<dbReference type="SUPFAM" id="SSF46955">
    <property type="entry name" value="Putative DNA-binding domain"/>
    <property type="match status" value="1"/>
</dbReference>
<evidence type="ECO:0000259" key="10">
    <source>
        <dbReference type="PROSITE" id="PS51483"/>
    </source>
</evidence>
<dbReference type="Gene3D" id="3.50.40.10">
    <property type="entry name" value="Phenylalanyl-trna Synthetase, Chain B, domain 3"/>
    <property type="match status" value="2"/>
</dbReference>
<keyword evidence="3" id="KW-0436">Ligase</keyword>
<feature type="domain" description="B5" evidence="10">
    <location>
        <begin position="189"/>
        <end position="269"/>
    </location>
</feature>
<dbReference type="PROSITE" id="PS51483">
    <property type="entry name" value="B5"/>
    <property type="match status" value="1"/>
</dbReference>
<dbReference type="InterPro" id="IPR020825">
    <property type="entry name" value="Phe-tRNA_synthase-like_B3/B4"/>
</dbReference>
<evidence type="ECO:0000256" key="9">
    <source>
        <dbReference type="ARBA" id="ARBA00023146"/>
    </source>
</evidence>
<evidence type="ECO:0000256" key="6">
    <source>
        <dbReference type="ARBA" id="ARBA00022840"/>
    </source>
</evidence>
<name>A0A6A4L058_9ERIC</name>
<keyword evidence="5" id="KW-0547">Nucleotide-binding</keyword>